<name>A0A140L2T0_9FIRM</name>
<feature type="transmembrane region" description="Helical" evidence="1">
    <location>
        <begin position="53"/>
        <end position="71"/>
    </location>
</feature>
<dbReference type="Proteomes" id="UP000070427">
    <property type="component" value="Unassembled WGS sequence"/>
</dbReference>
<dbReference type="EMBL" id="LOED01000038">
    <property type="protein sequence ID" value="KXG74855.1"/>
    <property type="molecule type" value="Genomic_DNA"/>
</dbReference>
<organism evidence="2 3">
    <name type="scientific">Fervidicola ferrireducens</name>
    <dbReference type="NCBI Taxonomy" id="520764"/>
    <lineage>
        <taxon>Bacteria</taxon>
        <taxon>Bacillati</taxon>
        <taxon>Bacillota</taxon>
        <taxon>Clostridia</taxon>
        <taxon>Thermosediminibacterales</taxon>
        <taxon>Thermosediminibacteraceae</taxon>
        <taxon>Fervidicola</taxon>
    </lineage>
</organism>
<evidence type="ECO:0000256" key="1">
    <source>
        <dbReference type="SAM" id="Phobius"/>
    </source>
</evidence>
<protein>
    <submittedName>
        <fullName evidence="2">Uncharacterized protein</fullName>
    </submittedName>
</protein>
<keyword evidence="1" id="KW-0812">Transmembrane</keyword>
<gene>
    <name evidence="2" type="ORF">AN618_21470</name>
</gene>
<proteinExistence type="predicted"/>
<keyword evidence="3" id="KW-1185">Reference proteome</keyword>
<dbReference type="RefSeq" id="WP_066354865.1">
    <property type="nucleotide sequence ID" value="NZ_LOED01000038.1"/>
</dbReference>
<dbReference type="InParanoid" id="A0A140L2T0"/>
<evidence type="ECO:0000313" key="2">
    <source>
        <dbReference type="EMBL" id="KXG74855.1"/>
    </source>
</evidence>
<feature type="transmembrane region" description="Helical" evidence="1">
    <location>
        <begin position="6"/>
        <end position="23"/>
    </location>
</feature>
<accession>A0A140L2T0</accession>
<keyword evidence="1" id="KW-0472">Membrane</keyword>
<sequence length="141" mass="16272">MVKFLTVLSFFALLSVLYFFYFGGKNFEVIRKGGKAKKWSETAQRRFTIAVRLFFKALGVALLVFVVIPMVRDIPDLQKGRFEVIEGVPDYITKPVGGFWFYRQTVTIDGKRAVFYFHSYRTAARKPYPFKGRDESGGQLC</sequence>
<evidence type="ECO:0000313" key="3">
    <source>
        <dbReference type="Proteomes" id="UP000070427"/>
    </source>
</evidence>
<comment type="caution">
    <text evidence="2">The sequence shown here is derived from an EMBL/GenBank/DDBJ whole genome shotgun (WGS) entry which is preliminary data.</text>
</comment>
<dbReference type="AlphaFoldDB" id="A0A140L2T0"/>
<reference evidence="2 3" key="1">
    <citation type="submission" date="2015-12" db="EMBL/GenBank/DDBJ databases">
        <title>Draft genome sequnece of Fervidicola ferrireducens strain Y170.</title>
        <authorList>
            <person name="Patel B.K."/>
        </authorList>
    </citation>
    <scope>NUCLEOTIDE SEQUENCE [LARGE SCALE GENOMIC DNA]</scope>
    <source>
        <strain evidence="2 3">Y170</strain>
    </source>
</reference>
<keyword evidence="1" id="KW-1133">Transmembrane helix</keyword>